<evidence type="ECO:0000256" key="2">
    <source>
        <dbReference type="ARBA" id="ARBA00009784"/>
    </source>
</evidence>
<evidence type="ECO:0000256" key="1">
    <source>
        <dbReference type="ARBA" id="ARBA00004651"/>
    </source>
</evidence>
<name>A0ABX0WG05_9RHOO</name>
<gene>
    <name evidence="8" type="ORF">HCX48_05420</name>
</gene>
<keyword evidence="3" id="KW-1003">Cell membrane</keyword>
<dbReference type="PANTHER" id="PTHR33508">
    <property type="entry name" value="UPF0056 MEMBRANE PROTEIN YHCE"/>
    <property type="match status" value="1"/>
</dbReference>
<keyword evidence="9" id="KW-1185">Reference proteome</keyword>
<evidence type="ECO:0000256" key="6">
    <source>
        <dbReference type="ARBA" id="ARBA00023136"/>
    </source>
</evidence>
<evidence type="ECO:0000256" key="7">
    <source>
        <dbReference type="RuleBase" id="RU362048"/>
    </source>
</evidence>
<comment type="similarity">
    <text evidence="2 7">Belongs to the UPF0056 (MarC) family.</text>
</comment>
<comment type="caution">
    <text evidence="8">The sequence shown here is derived from an EMBL/GenBank/DDBJ whole genome shotgun (WGS) entry which is preliminary data.</text>
</comment>
<sequence length="203" mass="21610">MGHDFFSSVFLLLLLLDPLGNVPVFLSLLKDLPSARRRHVVLRECAVAGVVLIVFVFVGDVLLKVMHLSEPALEISGGIILFLIAMGMVFPRPPVVDTDAPPNGEPFIVPLAIPMIAGPAALATVLLASRQAEQPWLLVAAIVVAIAISTLVLLAAGWLSRMFGKSGLQAMERLMGLVLTAMSVQMLISGIRIAFNLAPATMP</sequence>
<comment type="subcellular location">
    <subcellularLocation>
        <location evidence="1 7">Cell membrane</location>
        <topology evidence="1 7">Multi-pass membrane protein</topology>
    </subcellularLocation>
</comment>
<dbReference type="EMBL" id="JAATWB010000003">
    <property type="protein sequence ID" value="NJA88663.1"/>
    <property type="molecule type" value="Genomic_DNA"/>
</dbReference>
<evidence type="ECO:0000256" key="4">
    <source>
        <dbReference type="ARBA" id="ARBA00022692"/>
    </source>
</evidence>
<feature type="transmembrane region" description="Helical" evidence="7">
    <location>
        <begin position="136"/>
        <end position="159"/>
    </location>
</feature>
<dbReference type="RefSeq" id="WP_167681150.1">
    <property type="nucleotide sequence ID" value="NZ_JAATWB010000003.1"/>
</dbReference>
<reference evidence="9" key="1">
    <citation type="submission" date="2020-03" db="EMBL/GenBank/DDBJ databases">
        <title>Whole-genome sequence of the purple nonsulfur bacterium Rhodocyclus tenuis DSM112.</title>
        <authorList>
            <person name="Kyndt J.A."/>
            <person name="Meyer T.E."/>
        </authorList>
    </citation>
    <scope>NUCLEOTIDE SEQUENCE [LARGE SCALE GENOMIC DNA]</scope>
    <source>
        <strain evidence="9">DSM 112</strain>
    </source>
</reference>
<dbReference type="NCBIfam" id="TIGR00427">
    <property type="entry name" value="NAAT family transporter"/>
    <property type="match status" value="1"/>
</dbReference>
<keyword evidence="4 7" id="KW-0812">Transmembrane</keyword>
<organism evidence="8 9">
    <name type="scientific">Rhodocyclus gracilis</name>
    <dbReference type="NCBI Taxonomy" id="2929842"/>
    <lineage>
        <taxon>Bacteria</taxon>
        <taxon>Pseudomonadati</taxon>
        <taxon>Pseudomonadota</taxon>
        <taxon>Betaproteobacteria</taxon>
        <taxon>Rhodocyclales</taxon>
        <taxon>Rhodocyclaceae</taxon>
        <taxon>Rhodocyclus</taxon>
    </lineage>
</organism>
<feature type="transmembrane region" description="Helical" evidence="7">
    <location>
        <begin position="45"/>
        <end position="63"/>
    </location>
</feature>
<protein>
    <recommendedName>
        <fullName evidence="7">UPF0056 membrane protein</fullName>
    </recommendedName>
</protein>
<proteinExistence type="inferred from homology"/>
<feature type="transmembrane region" description="Helical" evidence="7">
    <location>
        <begin position="107"/>
        <end position="129"/>
    </location>
</feature>
<keyword evidence="5 7" id="KW-1133">Transmembrane helix</keyword>
<keyword evidence="6 7" id="KW-0472">Membrane</keyword>
<feature type="transmembrane region" description="Helical" evidence="7">
    <location>
        <begin position="174"/>
        <end position="195"/>
    </location>
</feature>
<dbReference type="PANTHER" id="PTHR33508:SF10">
    <property type="entry name" value="UPF0056 INNER MEMBRANE PROTEIN YHGN"/>
    <property type="match status" value="1"/>
</dbReference>
<dbReference type="Pfam" id="PF01914">
    <property type="entry name" value="MarC"/>
    <property type="match status" value="1"/>
</dbReference>
<evidence type="ECO:0000313" key="8">
    <source>
        <dbReference type="EMBL" id="NJA88663.1"/>
    </source>
</evidence>
<dbReference type="InterPro" id="IPR002771">
    <property type="entry name" value="Multi_antbiot-R_MarC"/>
</dbReference>
<accession>A0ABX0WG05</accession>
<evidence type="ECO:0000256" key="3">
    <source>
        <dbReference type="ARBA" id="ARBA00022475"/>
    </source>
</evidence>
<feature type="transmembrane region" description="Helical" evidence="7">
    <location>
        <begin position="75"/>
        <end position="95"/>
    </location>
</feature>
<dbReference type="Proteomes" id="UP000720344">
    <property type="component" value="Unassembled WGS sequence"/>
</dbReference>
<evidence type="ECO:0000256" key="5">
    <source>
        <dbReference type="ARBA" id="ARBA00022989"/>
    </source>
</evidence>
<evidence type="ECO:0000313" key="9">
    <source>
        <dbReference type="Proteomes" id="UP000720344"/>
    </source>
</evidence>
<comment type="caution">
    <text evidence="7">Lacks conserved residue(s) required for the propagation of feature annotation.</text>
</comment>